<feature type="repeat" description="TPR" evidence="1">
    <location>
        <begin position="507"/>
        <end position="540"/>
    </location>
</feature>
<dbReference type="SUPFAM" id="SSF53335">
    <property type="entry name" value="S-adenosyl-L-methionine-dependent methyltransferases"/>
    <property type="match status" value="1"/>
</dbReference>
<evidence type="ECO:0000313" key="4">
    <source>
        <dbReference type="Proteomes" id="UP000826300"/>
    </source>
</evidence>
<feature type="compositionally biased region" description="Low complexity" evidence="2">
    <location>
        <begin position="527"/>
        <end position="537"/>
    </location>
</feature>
<dbReference type="SUPFAM" id="SSF48452">
    <property type="entry name" value="TPR-like"/>
    <property type="match status" value="1"/>
</dbReference>
<keyword evidence="4" id="KW-1185">Reference proteome</keyword>
<organism evidence="3 4">
    <name type="scientific">Neotabrizicola shimadae</name>
    <dbReference type="NCBI Taxonomy" id="2807096"/>
    <lineage>
        <taxon>Bacteria</taxon>
        <taxon>Pseudomonadati</taxon>
        <taxon>Pseudomonadota</taxon>
        <taxon>Alphaproteobacteria</taxon>
        <taxon>Rhodobacterales</taxon>
        <taxon>Paracoccaceae</taxon>
        <taxon>Neotabrizicola</taxon>
    </lineage>
</organism>
<dbReference type="AlphaFoldDB" id="A0A8G0ZYY0"/>
<dbReference type="RefSeq" id="WP_220664216.1">
    <property type="nucleotide sequence ID" value="NZ_CP069370.1"/>
</dbReference>
<dbReference type="CDD" id="cd02440">
    <property type="entry name" value="AdoMet_MTases"/>
    <property type="match status" value="1"/>
</dbReference>
<accession>A0A8G0ZYY0</accession>
<dbReference type="Pfam" id="PF13578">
    <property type="entry name" value="Methyltransf_24"/>
    <property type="match status" value="1"/>
</dbReference>
<dbReference type="KEGG" id="nsm:JO391_09030"/>
<dbReference type="Gene3D" id="1.25.40.10">
    <property type="entry name" value="Tetratricopeptide repeat domain"/>
    <property type="match status" value="1"/>
</dbReference>
<evidence type="ECO:0000313" key="3">
    <source>
        <dbReference type="EMBL" id="QYZ71616.1"/>
    </source>
</evidence>
<dbReference type="Pfam" id="PF13432">
    <property type="entry name" value="TPR_16"/>
    <property type="match status" value="1"/>
</dbReference>
<dbReference type="Proteomes" id="UP000826300">
    <property type="component" value="Chromosome"/>
</dbReference>
<evidence type="ECO:0000256" key="1">
    <source>
        <dbReference type="PROSITE-ProRule" id="PRU00339"/>
    </source>
</evidence>
<feature type="region of interest" description="Disordered" evidence="2">
    <location>
        <begin position="527"/>
        <end position="552"/>
    </location>
</feature>
<gene>
    <name evidence="3" type="ORF">JO391_09030</name>
</gene>
<dbReference type="InterPro" id="IPR029063">
    <property type="entry name" value="SAM-dependent_MTases_sf"/>
</dbReference>
<protein>
    <submittedName>
        <fullName evidence="3">Tetratricopeptide repeat protein</fullName>
    </submittedName>
</protein>
<dbReference type="InterPro" id="IPR019734">
    <property type="entry name" value="TPR_rpt"/>
</dbReference>
<dbReference type="InterPro" id="IPR011990">
    <property type="entry name" value="TPR-like_helical_dom_sf"/>
</dbReference>
<name>A0A8G0ZYY0_9RHOB</name>
<keyword evidence="1" id="KW-0802">TPR repeat</keyword>
<dbReference type="Pfam" id="PF14559">
    <property type="entry name" value="TPR_19"/>
    <property type="match status" value="1"/>
</dbReference>
<feature type="compositionally biased region" description="Basic and acidic residues" evidence="2">
    <location>
        <begin position="541"/>
        <end position="552"/>
    </location>
</feature>
<dbReference type="EMBL" id="CP069370">
    <property type="protein sequence ID" value="QYZ71616.1"/>
    <property type="molecule type" value="Genomic_DNA"/>
</dbReference>
<evidence type="ECO:0000256" key="2">
    <source>
        <dbReference type="SAM" id="MobiDB-lite"/>
    </source>
</evidence>
<reference evidence="3" key="1">
    <citation type="submission" date="2021-02" db="EMBL/GenBank/DDBJ databases">
        <title>Rhodobacter shimadae sp. nov., an aerobic anoxygenic phototrophic bacterium isolated from a hot spring.</title>
        <authorList>
            <person name="Muramatsu S."/>
            <person name="Haruta S."/>
            <person name="Hirose S."/>
            <person name="Hanada S."/>
        </authorList>
    </citation>
    <scope>NUCLEOTIDE SEQUENCE</scope>
    <source>
        <strain evidence="3">N10</strain>
    </source>
</reference>
<dbReference type="PROSITE" id="PS50005">
    <property type="entry name" value="TPR"/>
    <property type="match status" value="1"/>
</dbReference>
<proteinExistence type="predicted"/>
<sequence>MTLDPLSRMAVLNGTDKFGYHCYTPNYHKLFHRWRDRELKILEIGVGGYQDEDRGGQSLATWRDYFPKAQVTGIDIQKKVLDFGPRVAIRQGSQVDPDFFAALVAERGPFDLIVDDGSHRNEHVVETFRLLFPTLKPGGIYVVEDVQTSFMPRFGGSLDLAQPNSVGFFRDLIAAPPAGVTAMERFHNMVAIHKAGGPDAGLDRSTAATLPGTGAKVRRLSAAHATPESWRRAFAELPERALLVLDGQPGPALLADLLARFVEVDHREIRHNFPKATPDPVATQLYGIERHAEGWVLIKAPNDYPSNFAFDIDHPQAQATCAAIEAILRETPTEEGLVHYAGLVTAERGREAARDWVAQLDRMEATARQYFLLSGGLAQRDRQLDRAAQVFARALVHFPNDPGFALALGSVLLAQGRAEDAGHAIAAPLLAHPRDANLHLLMARIADAQDEEAQSIDHATKAVTYSPVPKKPRAQAVLGELLVKADRLDEAEAALTAAVADDSRHAARAWRMLSDLHARRGERESALAAADRATDASPSTREYRDWRAKLAG</sequence>
<dbReference type="Gene3D" id="3.40.50.150">
    <property type="entry name" value="Vaccinia Virus protein VP39"/>
    <property type="match status" value="1"/>
</dbReference>